<comment type="caution">
    <text evidence="1">The sequence shown here is derived from an EMBL/GenBank/DDBJ whole genome shotgun (WGS) entry which is preliminary data.</text>
</comment>
<name>A0AAE0DN15_9LECA</name>
<dbReference type="EMBL" id="JASNWA010000004">
    <property type="protein sequence ID" value="KAK3176231.1"/>
    <property type="molecule type" value="Genomic_DNA"/>
</dbReference>
<proteinExistence type="predicted"/>
<dbReference type="AlphaFoldDB" id="A0AAE0DN15"/>
<sequence length="263" mass="30100">MNLLASTYAKEICAEILGQDFPPDMRRRKKFLDACEVAESSGHSLFREPSERENKLLWFSLRKSSALLQPDQYSMHSLSERLRQINTAERLILAYKIVESCLLLLGTSWLSALNSTTLIRIRVRGQDPKYMLGLKDDTSEKSIWKRLEERNLRLELHVFMVGVVLTEIALRTAILDIREPASGLELLITEPEGPKWSSLRRVVSEVKKSIGADYSQAVEFCLQDPIYAPNSKWENNILGDPTRSEEEKSVALLDLFYNNVLIK</sequence>
<accession>A0AAE0DN15</accession>
<protein>
    <submittedName>
        <fullName evidence="1">Uncharacterized protein</fullName>
    </submittedName>
</protein>
<organism evidence="1 2">
    <name type="scientific">Lepraria neglecta</name>
    <dbReference type="NCBI Taxonomy" id="209136"/>
    <lineage>
        <taxon>Eukaryota</taxon>
        <taxon>Fungi</taxon>
        <taxon>Dikarya</taxon>
        <taxon>Ascomycota</taxon>
        <taxon>Pezizomycotina</taxon>
        <taxon>Lecanoromycetes</taxon>
        <taxon>OSLEUM clade</taxon>
        <taxon>Lecanoromycetidae</taxon>
        <taxon>Lecanorales</taxon>
        <taxon>Lecanorineae</taxon>
        <taxon>Stereocaulaceae</taxon>
        <taxon>Lepraria</taxon>
    </lineage>
</organism>
<gene>
    <name evidence="1" type="ORF">OEA41_007554</name>
</gene>
<reference evidence="1" key="1">
    <citation type="submission" date="2022-11" db="EMBL/GenBank/DDBJ databases">
        <title>Chromosomal genome sequence assembly and mating type (MAT) locus characterization of the leprose asexual lichenized fungus Lepraria neglecta (Nyl.) Erichsen.</title>
        <authorList>
            <person name="Allen J.L."/>
            <person name="Pfeffer B."/>
        </authorList>
    </citation>
    <scope>NUCLEOTIDE SEQUENCE</scope>
    <source>
        <strain evidence="1">Allen 5258</strain>
    </source>
</reference>
<evidence type="ECO:0000313" key="2">
    <source>
        <dbReference type="Proteomes" id="UP001276659"/>
    </source>
</evidence>
<dbReference type="Proteomes" id="UP001276659">
    <property type="component" value="Unassembled WGS sequence"/>
</dbReference>
<keyword evidence="2" id="KW-1185">Reference proteome</keyword>
<evidence type="ECO:0000313" key="1">
    <source>
        <dbReference type="EMBL" id="KAK3176231.1"/>
    </source>
</evidence>